<feature type="signal peptide" evidence="1">
    <location>
        <begin position="1"/>
        <end position="21"/>
    </location>
</feature>
<sequence>MCTLISNFFCMIVVFSLLCSAALKVCHRPAALHCWMISAETRNIFIPLNMSNPALTVPIWKATAQIIKN</sequence>
<dbReference type="AlphaFoldDB" id="A0A0C2X570"/>
<accession>A0A0C2X570</accession>
<dbReference type="EMBL" id="KN824323">
    <property type="protein sequence ID" value="KIM24477.1"/>
    <property type="molecule type" value="Genomic_DNA"/>
</dbReference>
<evidence type="ECO:0000313" key="2">
    <source>
        <dbReference type="EMBL" id="KIM24477.1"/>
    </source>
</evidence>
<protein>
    <recommendedName>
        <fullName evidence="4">Secreted protein</fullName>
    </recommendedName>
</protein>
<gene>
    <name evidence="2" type="ORF">M408DRAFT_232057</name>
</gene>
<proteinExistence type="predicted"/>
<name>A0A0C2X570_SERVB</name>
<feature type="chain" id="PRO_5002158729" description="Secreted protein" evidence="1">
    <location>
        <begin position="22"/>
        <end position="69"/>
    </location>
</feature>
<keyword evidence="1" id="KW-0732">Signal</keyword>
<reference evidence="2 3" key="1">
    <citation type="submission" date="2014-04" db="EMBL/GenBank/DDBJ databases">
        <authorList>
            <consortium name="DOE Joint Genome Institute"/>
            <person name="Kuo A."/>
            <person name="Zuccaro A."/>
            <person name="Kohler A."/>
            <person name="Nagy L.G."/>
            <person name="Floudas D."/>
            <person name="Copeland A."/>
            <person name="Barry K.W."/>
            <person name="Cichocki N."/>
            <person name="Veneault-Fourrey C."/>
            <person name="LaButti K."/>
            <person name="Lindquist E.A."/>
            <person name="Lipzen A."/>
            <person name="Lundell T."/>
            <person name="Morin E."/>
            <person name="Murat C."/>
            <person name="Sun H."/>
            <person name="Tunlid A."/>
            <person name="Henrissat B."/>
            <person name="Grigoriev I.V."/>
            <person name="Hibbett D.S."/>
            <person name="Martin F."/>
            <person name="Nordberg H.P."/>
            <person name="Cantor M.N."/>
            <person name="Hua S.X."/>
        </authorList>
    </citation>
    <scope>NUCLEOTIDE SEQUENCE [LARGE SCALE GENOMIC DNA]</scope>
    <source>
        <strain evidence="2 3">MAFF 305830</strain>
    </source>
</reference>
<reference evidence="3" key="2">
    <citation type="submission" date="2015-01" db="EMBL/GenBank/DDBJ databases">
        <title>Evolutionary Origins and Diversification of the Mycorrhizal Mutualists.</title>
        <authorList>
            <consortium name="DOE Joint Genome Institute"/>
            <consortium name="Mycorrhizal Genomics Consortium"/>
            <person name="Kohler A."/>
            <person name="Kuo A."/>
            <person name="Nagy L.G."/>
            <person name="Floudas D."/>
            <person name="Copeland A."/>
            <person name="Barry K.W."/>
            <person name="Cichocki N."/>
            <person name="Veneault-Fourrey C."/>
            <person name="LaButti K."/>
            <person name="Lindquist E.A."/>
            <person name="Lipzen A."/>
            <person name="Lundell T."/>
            <person name="Morin E."/>
            <person name="Murat C."/>
            <person name="Riley R."/>
            <person name="Ohm R."/>
            <person name="Sun H."/>
            <person name="Tunlid A."/>
            <person name="Henrissat B."/>
            <person name="Grigoriev I.V."/>
            <person name="Hibbett D.S."/>
            <person name="Martin F."/>
        </authorList>
    </citation>
    <scope>NUCLEOTIDE SEQUENCE [LARGE SCALE GENOMIC DNA]</scope>
    <source>
        <strain evidence="3">MAFF 305830</strain>
    </source>
</reference>
<dbReference type="HOGENOM" id="CLU_2777521_0_0_1"/>
<dbReference type="Proteomes" id="UP000054097">
    <property type="component" value="Unassembled WGS sequence"/>
</dbReference>
<evidence type="ECO:0008006" key="4">
    <source>
        <dbReference type="Google" id="ProtNLM"/>
    </source>
</evidence>
<evidence type="ECO:0000256" key="1">
    <source>
        <dbReference type="SAM" id="SignalP"/>
    </source>
</evidence>
<organism evidence="2 3">
    <name type="scientific">Serendipita vermifera MAFF 305830</name>
    <dbReference type="NCBI Taxonomy" id="933852"/>
    <lineage>
        <taxon>Eukaryota</taxon>
        <taxon>Fungi</taxon>
        <taxon>Dikarya</taxon>
        <taxon>Basidiomycota</taxon>
        <taxon>Agaricomycotina</taxon>
        <taxon>Agaricomycetes</taxon>
        <taxon>Sebacinales</taxon>
        <taxon>Serendipitaceae</taxon>
        <taxon>Serendipita</taxon>
    </lineage>
</organism>
<keyword evidence="3" id="KW-1185">Reference proteome</keyword>
<evidence type="ECO:0000313" key="3">
    <source>
        <dbReference type="Proteomes" id="UP000054097"/>
    </source>
</evidence>